<dbReference type="OrthoDB" id="5295174at2"/>
<dbReference type="SUPFAM" id="SSF46689">
    <property type="entry name" value="Homeodomain-like"/>
    <property type="match status" value="1"/>
</dbReference>
<feature type="transmembrane region" description="Helical" evidence="4">
    <location>
        <begin position="391"/>
        <end position="410"/>
    </location>
</feature>
<keyword evidence="4" id="KW-0812">Transmembrane</keyword>
<name>A0A2T6C431_9FLAO</name>
<keyword evidence="8" id="KW-1185">Reference proteome</keyword>
<dbReference type="GO" id="GO:0003700">
    <property type="term" value="F:DNA-binding transcription factor activity"/>
    <property type="evidence" value="ECO:0007669"/>
    <property type="project" value="InterPro"/>
</dbReference>
<evidence type="ECO:0000256" key="3">
    <source>
        <dbReference type="PROSITE-ProRule" id="PRU00339"/>
    </source>
</evidence>
<dbReference type="PANTHER" id="PTHR47893:SF1">
    <property type="entry name" value="REGULATORY PROTEIN PCHR"/>
    <property type="match status" value="1"/>
</dbReference>
<protein>
    <submittedName>
        <fullName evidence="7">Helix-turn-helix protein</fullName>
    </submittedName>
</protein>
<evidence type="ECO:0000313" key="8">
    <source>
        <dbReference type="Proteomes" id="UP000244090"/>
    </source>
</evidence>
<dbReference type="GO" id="GO:0043565">
    <property type="term" value="F:sequence-specific DNA binding"/>
    <property type="evidence" value="ECO:0007669"/>
    <property type="project" value="InterPro"/>
</dbReference>
<dbReference type="InterPro" id="IPR018060">
    <property type="entry name" value="HTH_AraC"/>
</dbReference>
<keyword evidence="5" id="KW-0732">Signal</keyword>
<evidence type="ECO:0000259" key="6">
    <source>
        <dbReference type="PROSITE" id="PS01124"/>
    </source>
</evidence>
<dbReference type="SMART" id="SM00028">
    <property type="entry name" value="TPR"/>
    <property type="match status" value="4"/>
</dbReference>
<keyword evidence="1" id="KW-0805">Transcription regulation</keyword>
<dbReference type="PROSITE" id="PS01124">
    <property type="entry name" value="HTH_ARAC_FAMILY_2"/>
    <property type="match status" value="1"/>
</dbReference>
<dbReference type="InterPro" id="IPR019734">
    <property type="entry name" value="TPR_rpt"/>
</dbReference>
<dbReference type="PROSITE" id="PS51257">
    <property type="entry name" value="PROKAR_LIPOPROTEIN"/>
    <property type="match status" value="1"/>
</dbReference>
<dbReference type="Pfam" id="PF12833">
    <property type="entry name" value="HTH_18"/>
    <property type="match status" value="1"/>
</dbReference>
<dbReference type="RefSeq" id="WP_108114002.1">
    <property type="nucleotide sequence ID" value="NZ_QBKT01000002.1"/>
</dbReference>
<evidence type="ECO:0000256" key="5">
    <source>
        <dbReference type="SAM" id="SignalP"/>
    </source>
</evidence>
<evidence type="ECO:0000313" key="7">
    <source>
        <dbReference type="EMBL" id="PTX63037.1"/>
    </source>
</evidence>
<keyword evidence="2" id="KW-0804">Transcription</keyword>
<feature type="domain" description="HTH araC/xylS-type" evidence="6">
    <location>
        <begin position="453"/>
        <end position="561"/>
    </location>
</feature>
<dbReference type="InterPro" id="IPR011990">
    <property type="entry name" value="TPR-like_helical_dom_sf"/>
</dbReference>
<dbReference type="InterPro" id="IPR009057">
    <property type="entry name" value="Homeodomain-like_sf"/>
</dbReference>
<evidence type="ECO:0000256" key="4">
    <source>
        <dbReference type="SAM" id="Phobius"/>
    </source>
</evidence>
<accession>A0A2T6C431</accession>
<keyword evidence="4" id="KW-0472">Membrane</keyword>
<keyword evidence="3" id="KW-0802">TPR repeat</keyword>
<dbReference type="AlphaFoldDB" id="A0A2T6C431"/>
<dbReference type="InterPro" id="IPR053142">
    <property type="entry name" value="PchR_regulatory_protein"/>
</dbReference>
<feature type="signal peptide" evidence="5">
    <location>
        <begin position="1"/>
        <end position="19"/>
    </location>
</feature>
<evidence type="ECO:0000256" key="2">
    <source>
        <dbReference type="ARBA" id="ARBA00023163"/>
    </source>
</evidence>
<dbReference type="PROSITE" id="PS50005">
    <property type="entry name" value="TPR"/>
    <property type="match status" value="1"/>
</dbReference>
<dbReference type="Gene3D" id="1.25.40.10">
    <property type="entry name" value="Tetratricopeptide repeat domain"/>
    <property type="match status" value="2"/>
</dbReference>
<dbReference type="SUPFAM" id="SSF48452">
    <property type="entry name" value="TPR-like"/>
    <property type="match status" value="2"/>
</dbReference>
<reference evidence="7 8" key="1">
    <citation type="submission" date="2018-04" db="EMBL/GenBank/DDBJ databases">
        <title>Genomic Encyclopedia of Archaeal and Bacterial Type Strains, Phase II (KMG-II): from individual species to whole genera.</title>
        <authorList>
            <person name="Goeker M."/>
        </authorList>
    </citation>
    <scope>NUCLEOTIDE SEQUENCE [LARGE SCALE GENOMIC DNA]</scope>
    <source>
        <strain evidence="7 8">DSM 25731</strain>
    </source>
</reference>
<feature type="repeat" description="TPR" evidence="3">
    <location>
        <begin position="73"/>
        <end position="106"/>
    </location>
</feature>
<comment type="caution">
    <text evidence="7">The sequence shown here is derived from an EMBL/GenBank/DDBJ whole genome shotgun (WGS) entry which is preliminary data.</text>
</comment>
<sequence length="563" mass="65492">MMNRFFLYYLLFFLVIACADTSSQQSANSTKQLLEEAEEAVLNYQGIETDSIMQLRMEYYHKASTFNDSVHTYRAHFYLGEFYQSRGIYKDAMSEYEKALRHISDDADSARYVQTKIAIATTEIELGNKYKAGEILLDAYEVAQRNKRTMQLINVNGNMGILSLDLKNFQEAKKSFKEAIQTIEEKQLIEKDSINYVEDYINYHMFLAKAYQAEILLDSAMSYIDKGIIIADYYQDIEGKAYLYELKGKTHTAQGKYAEAHENLTASKEIFTDLQNEKQISKIMYLLADNHFQRGETSKALALLDELEARYQQKFLLETDYYDALVLKADVYKSSKQFENESVYRQKSADIQKEIAERQDKTAFFQTATQYEIEKLKNKFEAQHQKDKKRFYSFLAIAIIVIAVFSFLLYKQISKKKAAVVSVTENELEKTVSIAKKEKSTTQTSIKSDKTVDEILQKLKNLEAQEFYLNPKYNLYATAKKIDTNTTYLSTILNVHKKMTFTEYLNNLRIQYTLNRLENDKKFRMYTIKAIAKEVGYKSHGSFSRAFKAKTGENPSTYLKKIR</sequence>
<dbReference type="Gene3D" id="1.10.10.60">
    <property type="entry name" value="Homeodomain-like"/>
    <property type="match status" value="2"/>
</dbReference>
<keyword evidence="4" id="KW-1133">Transmembrane helix</keyword>
<evidence type="ECO:0000256" key="1">
    <source>
        <dbReference type="ARBA" id="ARBA00023015"/>
    </source>
</evidence>
<dbReference type="Proteomes" id="UP000244090">
    <property type="component" value="Unassembled WGS sequence"/>
</dbReference>
<dbReference type="SMART" id="SM00342">
    <property type="entry name" value="HTH_ARAC"/>
    <property type="match status" value="1"/>
</dbReference>
<gene>
    <name evidence="7" type="ORF">C8N46_102438</name>
</gene>
<proteinExistence type="predicted"/>
<organism evidence="7 8">
    <name type="scientific">Kordia periserrulae</name>
    <dbReference type="NCBI Taxonomy" id="701523"/>
    <lineage>
        <taxon>Bacteria</taxon>
        <taxon>Pseudomonadati</taxon>
        <taxon>Bacteroidota</taxon>
        <taxon>Flavobacteriia</taxon>
        <taxon>Flavobacteriales</taxon>
        <taxon>Flavobacteriaceae</taxon>
        <taxon>Kordia</taxon>
    </lineage>
</organism>
<feature type="chain" id="PRO_5015656038" evidence="5">
    <location>
        <begin position="20"/>
        <end position="563"/>
    </location>
</feature>
<dbReference type="EMBL" id="QBKT01000002">
    <property type="protein sequence ID" value="PTX63037.1"/>
    <property type="molecule type" value="Genomic_DNA"/>
</dbReference>
<dbReference type="PANTHER" id="PTHR47893">
    <property type="entry name" value="REGULATORY PROTEIN PCHR"/>
    <property type="match status" value="1"/>
</dbReference>